<sequence>AVPPVFGKEETNKPISTNMGDRLFYEDNSRESEPD</sequence>
<gene>
    <name evidence="2" type="ORF">S06H3_49060</name>
</gene>
<dbReference type="EMBL" id="BARV01030953">
    <property type="protein sequence ID" value="GAI33126.1"/>
    <property type="molecule type" value="Genomic_DNA"/>
</dbReference>
<name>X1NSC3_9ZZZZ</name>
<feature type="compositionally biased region" description="Basic and acidic residues" evidence="1">
    <location>
        <begin position="23"/>
        <end position="35"/>
    </location>
</feature>
<protein>
    <submittedName>
        <fullName evidence="2">Uncharacterized protein</fullName>
    </submittedName>
</protein>
<dbReference type="AlphaFoldDB" id="X1NSC3"/>
<comment type="caution">
    <text evidence="2">The sequence shown here is derived from an EMBL/GenBank/DDBJ whole genome shotgun (WGS) entry which is preliminary data.</text>
</comment>
<proteinExistence type="predicted"/>
<accession>X1NSC3</accession>
<organism evidence="2">
    <name type="scientific">marine sediment metagenome</name>
    <dbReference type="NCBI Taxonomy" id="412755"/>
    <lineage>
        <taxon>unclassified sequences</taxon>
        <taxon>metagenomes</taxon>
        <taxon>ecological metagenomes</taxon>
    </lineage>
</organism>
<evidence type="ECO:0000313" key="2">
    <source>
        <dbReference type="EMBL" id="GAI33126.1"/>
    </source>
</evidence>
<reference evidence="2" key="1">
    <citation type="journal article" date="2014" name="Front. Microbiol.">
        <title>High frequency of phylogenetically diverse reductive dehalogenase-homologous genes in deep subseafloor sedimentary metagenomes.</title>
        <authorList>
            <person name="Kawai M."/>
            <person name="Futagami T."/>
            <person name="Toyoda A."/>
            <person name="Takaki Y."/>
            <person name="Nishi S."/>
            <person name="Hori S."/>
            <person name="Arai W."/>
            <person name="Tsubouchi T."/>
            <person name="Morono Y."/>
            <person name="Uchiyama I."/>
            <person name="Ito T."/>
            <person name="Fujiyama A."/>
            <person name="Inagaki F."/>
            <person name="Takami H."/>
        </authorList>
    </citation>
    <scope>NUCLEOTIDE SEQUENCE</scope>
    <source>
        <strain evidence="2">Expedition CK06-06</strain>
    </source>
</reference>
<feature type="non-terminal residue" evidence="2">
    <location>
        <position position="1"/>
    </location>
</feature>
<evidence type="ECO:0000256" key="1">
    <source>
        <dbReference type="SAM" id="MobiDB-lite"/>
    </source>
</evidence>
<feature type="region of interest" description="Disordered" evidence="1">
    <location>
        <begin position="1"/>
        <end position="35"/>
    </location>
</feature>